<evidence type="ECO:0000256" key="2">
    <source>
        <dbReference type="ARBA" id="ARBA00022525"/>
    </source>
</evidence>
<feature type="domain" description="Thyroglobulin type-1" evidence="7">
    <location>
        <begin position="35"/>
        <end position="94"/>
    </location>
</feature>
<dbReference type="PANTHER" id="PTHR12352">
    <property type="entry name" value="SECRETED MODULAR CALCIUM-BINDING PROTEIN"/>
    <property type="match status" value="1"/>
</dbReference>
<dbReference type="PROSITE" id="PS00484">
    <property type="entry name" value="THYROGLOBULIN_1_1"/>
    <property type="match status" value="1"/>
</dbReference>
<dbReference type="GO" id="GO:0005615">
    <property type="term" value="C:extracellular space"/>
    <property type="evidence" value="ECO:0007669"/>
    <property type="project" value="TreeGrafter"/>
</dbReference>
<dbReference type="PROSITE" id="PS51162">
    <property type="entry name" value="THYROGLOBULIN_1_2"/>
    <property type="match status" value="1"/>
</dbReference>
<dbReference type="SUPFAM" id="SSF57610">
    <property type="entry name" value="Thyroglobulin type-1 domain"/>
    <property type="match status" value="1"/>
</dbReference>
<dbReference type="InterPro" id="IPR036857">
    <property type="entry name" value="Thyroglobulin_1_sf"/>
</dbReference>
<keyword evidence="2" id="KW-0964">Secreted</keyword>
<evidence type="ECO:0000256" key="3">
    <source>
        <dbReference type="ARBA" id="ARBA00022737"/>
    </source>
</evidence>
<evidence type="ECO:0000256" key="5">
    <source>
        <dbReference type="PROSITE-ProRule" id="PRU00500"/>
    </source>
</evidence>
<keyword evidence="6" id="KW-0472">Membrane</keyword>
<comment type="subcellular location">
    <subcellularLocation>
        <location evidence="1">Secreted</location>
    </subcellularLocation>
</comment>
<feature type="non-terminal residue" evidence="8">
    <location>
        <position position="1"/>
    </location>
</feature>
<keyword evidence="6" id="KW-0812">Transmembrane</keyword>
<organism evidence="8">
    <name type="scientific">Latrodectus hesperus</name>
    <name type="common">Western black widow spider</name>
    <dbReference type="NCBI Taxonomy" id="256737"/>
    <lineage>
        <taxon>Eukaryota</taxon>
        <taxon>Metazoa</taxon>
        <taxon>Ecdysozoa</taxon>
        <taxon>Arthropoda</taxon>
        <taxon>Chelicerata</taxon>
        <taxon>Arachnida</taxon>
        <taxon>Araneae</taxon>
        <taxon>Araneomorphae</taxon>
        <taxon>Entelegynae</taxon>
        <taxon>Araneoidea</taxon>
        <taxon>Theridiidae</taxon>
        <taxon>Latrodectus</taxon>
    </lineage>
</organism>
<dbReference type="SMART" id="SM00211">
    <property type="entry name" value="TY"/>
    <property type="match status" value="1"/>
</dbReference>
<dbReference type="PANTHER" id="PTHR12352:SF3">
    <property type="entry name" value="NIDOGEN-2"/>
    <property type="match status" value="1"/>
</dbReference>
<dbReference type="EMBL" id="HQ006061">
    <property type="protein sequence ID" value="ADV40351.1"/>
    <property type="molecule type" value="mRNA"/>
</dbReference>
<evidence type="ECO:0000256" key="6">
    <source>
        <dbReference type="SAM" id="Phobius"/>
    </source>
</evidence>
<evidence type="ECO:0000259" key="7">
    <source>
        <dbReference type="PROSITE" id="PS51162"/>
    </source>
</evidence>
<name>E7D1V7_LATHE</name>
<evidence type="ECO:0000256" key="4">
    <source>
        <dbReference type="ARBA" id="ARBA00023157"/>
    </source>
</evidence>
<sequence length="99" mass="10969">HEGNLSVLQEFLEEVNMRILLVLAFCCLIVLAAGQSACETQRNLVKSYGKPDDFMPTCDPNGDYAQVQCRSGWCWCAKKDGKQLTKSVQGKPDCSGKPR</sequence>
<dbReference type="Gene3D" id="4.10.800.10">
    <property type="entry name" value="Thyroglobulin type-1"/>
    <property type="match status" value="1"/>
</dbReference>
<evidence type="ECO:0000256" key="1">
    <source>
        <dbReference type="ARBA" id="ARBA00004613"/>
    </source>
</evidence>
<keyword evidence="4" id="KW-1015">Disulfide bond</keyword>
<feature type="transmembrane region" description="Helical" evidence="6">
    <location>
        <begin position="15"/>
        <end position="34"/>
    </location>
</feature>
<accession>E7D1V7</accession>
<dbReference type="InterPro" id="IPR000716">
    <property type="entry name" value="Thyroglobulin_1"/>
</dbReference>
<comment type="caution">
    <text evidence="5">Lacks conserved residue(s) required for the propagation of feature annotation.</text>
</comment>
<keyword evidence="6" id="KW-1133">Transmembrane helix</keyword>
<protein>
    <recommendedName>
        <fullName evidence="7">Thyroglobulin type-1 domain-containing protein</fullName>
    </recommendedName>
</protein>
<reference evidence="8" key="2">
    <citation type="submission" date="2011-01" db="EMBL/GenBank/DDBJ databases">
        <title>Identification of Proteins Involved in Black Widow Spider Wrapping Silk Fibers.</title>
        <authorList>
            <person name="Nguyen A."/>
            <person name="Verduzco A."/>
            <person name="Vierra C."/>
        </authorList>
    </citation>
    <scope>NUCLEOTIDE SEQUENCE</scope>
</reference>
<dbReference type="InterPro" id="IPR051950">
    <property type="entry name" value="Dev_reg/Prot_inhib"/>
</dbReference>
<dbReference type="CDD" id="cd00191">
    <property type="entry name" value="TY"/>
    <property type="match status" value="1"/>
</dbReference>
<keyword evidence="3" id="KW-0677">Repeat</keyword>
<reference evidence="8" key="1">
    <citation type="submission" date="2010-07" db="EMBL/GenBank/DDBJ databases">
        <authorList>
            <person name="Truong L."/>
            <person name="Nguyen A."/>
            <person name="Verduzco A."/>
            <person name="Vierra C."/>
        </authorList>
    </citation>
    <scope>NUCLEOTIDE SEQUENCE</scope>
</reference>
<dbReference type="AlphaFoldDB" id="E7D1V7"/>
<proteinExistence type="evidence at transcript level"/>
<evidence type="ECO:0000313" key="8">
    <source>
        <dbReference type="EMBL" id="ADV40351.1"/>
    </source>
</evidence>
<dbReference type="Pfam" id="PF00086">
    <property type="entry name" value="Thyroglobulin_1"/>
    <property type="match status" value="1"/>
</dbReference>